<dbReference type="EMBL" id="BIFS01000001">
    <property type="protein sequence ID" value="GCE20232.1"/>
    <property type="molecule type" value="Genomic_DNA"/>
</dbReference>
<comment type="function">
    <text evidence="2">One of several proteins that assist in the late maturation steps of the functional core of the 30S ribosomal subunit. Associates with free 30S ribosomal subunits (but not with 30S subunits that are part of 70S ribosomes or polysomes). Required for efficient processing of 16S rRNA. May interact with the 5'-terminal helix region of 16S rRNA.</text>
</comment>
<evidence type="ECO:0000313" key="5">
    <source>
        <dbReference type="Proteomes" id="UP000287188"/>
    </source>
</evidence>
<dbReference type="GO" id="GO:0030490">
    <property type="term" value="P:maturation of SSU-rRNA"/>
    <property type="evidence" value="ECO:0007669"/>
    <property type="project" value="UniProtKB-UniRule"/>
</dbReference>
<dbReference type="HAMAP" id="MF_00003">
    <property type="entry name" value="RbfA"/>
    <property type="match status" value="1"/>
</dbReference>
<comment type="subcellular location">
    <subcellularLocation>
        <location evidence="2">Cytoplasm</location>
    </subcellularLocation>
</comment>
<proteinExistence type="inferred from homology"/>
<dbReference type="SUPFAM" id="SSF89919">
    <property type="entry name" value="Ribosome-binding factor A, RbfA"/>
    <property type="match status" value="1"/>
</dbReference>
<dbReference type="Proteomes" id="UP000287188">
    <property type="component" value="Unassembled WGS sequence"/>
</dbReference>
<protein>
    <recommendedName>
        <fullName evidence="2">Ribosome-binding factor A</fullName>
    </recommendedName>
</protein>
<dbReference type="InterPro" id="IPR000238">
    <property type="entry name" value="RbfA"/>
</dbReference>
<dbReference type="Gene3D" id="3.30.300.20">
    <property type="match status" value="1"/>
</dbReference>
<name>A0A402AMC6_9CHLR</name>
<evidence type="ECO:0000256" key="2">
    <source>
        <dbReference type="HAMAP-Rule" id="MF_00003"/>
    </source>
</evidence>
<keyword evidence="1 2" id="KW-0690">Ribosome biogenesis</keyword>
<gene>
    <name evidence="2 4" type="primary">rbfA</name>
    <name evidence="4" type="ORF">KDK_40320</name>
</gene>
<evidence type="ECO:0000256" key="1">
    <source>
        <dbReference type="ARBA" id="ARBA00022517"/>
    </source>
</evidence>
<reference evidence="5" key="1">
    <citation type="submission" date="2018-12" db="EMBL/GenBank/DDBJ databases">
        <title>Tengunoibacter tsumagoiensis gen. nov., sp. nov., Dictyobacter kobayashii sp. nov., D. alpinus sp. nov., and D. joshuensis sp. nov. and description of Dictyobacteraceae fam. nov. within the order Ktedonobacterales isolated from Tengu-no-mugimeshi.</title>
        <authorList>
            <person name="Wang C.M."/>
            <person name="Zheng Y."/>
            <person name="Sakai Y."/>
            <person name="Toyoda A."/>
            <person name="Minakuchi Y."/>
            <person name="Abe K."/>
            <person name="Yokota A."/>
            <person name="Yabe S."/>
        </authorList>
    </citation>
    <scope>NUCLEOTIDE SEQUENCE [LARGE SCALE GENOMIC DNA]</scope>
    <source>
        <strain evidence="5">Uno11</strain>
    </source>
</reference>
<comment type="similarity">
    <text evidence="2">Belongs to the RbfA family.</text>
</comment>
<dbReference type="GO" id="GO:0005829">
    <property type="term" value="C:cytosol"/>
    <property type="evidence" value="ECO:0007669"/>
    <property type="project" value="TreeGrafter"/>
</dbReference>
<dbReference type="Pfam" id="PF02033">
    <property type="entry name" value="RBFA"/>
    <property type="match status" value="1"/>
</dbReference>
<dbReference type="InterPro" id="IPR023799">
    <property type="entry name" value="RbfA_dom_sf"/>
</dbReference>
<keyword evidence="2" id="KW-0963">Cytoplasm</keyword>
<dbReference type="GO" id="GO:0043024">
    <property type="term" value="F:ribosomal small subunit binding"/>
    <property type="evidence" value="ECO:0007669"/>
    <property type="project" value="TreeGrafter"/>
</dbReference>
<feature type="coiled-coil region" evidence="3">
    <location>
        <begin position="92"/>
        <end position="119"/>
    </location>
</feature>
<keyword evidence="3" id="KW-0175">Coiled coil</keyword>
<dbReference type="PROSITE" id="PS01319">
    <property type="entry name" value="RBFA"/>
    <property type="match status" value="1"/>
</dbReference>
<dbReference type="PANTHER" id="PTHR33515:SF1">
    <property type="entry name" value="RIBOSOME-BINDING FACTOR A, CHLOROPLASTIC-RELATED"/>
    <property type="match status" value="1"/>
</dbReference>
<dbReference type="PANTHER" id="PTHR33515">
    <property type="entry name" value="RIBOSOME-BINDING FACTOR A, CHLOROPLASTIC-RELATED"/>
    <property type="match status" value="1"/>
</dbReference>
<evidence type="ECO:0000313" key="4">
    <source>
        <dbReference type="EMBL" id="GCE20232.1"/>
    </source>
</evidence>
<evidence type="ECO:0000256" key="3">
    <source>
        <dbReference type="SAM" id="Coils"/>
    </source>
</evidence>
<dbReference type="AlphaFoldDB" id="A0A402AMC6"/>
<keyword evidence="5" id="KW-1185">Reference proteome</keyword>
<comment type="subunit">
    <text evidence="2">Monomer. Binds 30S ribosomal subunits, but not 50S ribosomal subunits or 70S ribosomes.</text>
</comment>
<comment type="caution">
    <text evidence="4">The sequence shown here is derived from an EMBL/GenBank/DDBJ whole genome shotgun (WGS) entry which is preliminary data.</text>
</comment>
<sequence length="125" mass="14024">MTADLSELIRTRLKDPRVGFASITRVEVSGDLRHAKVLVSVMGTPEEQKETMKGLKNASGFLRHELASRLTLRYMPDLSFKLDTSIEEGARILGLINQVEQEDRERARAAEEANIAEQANTKEVE</sequence>
<dbReference type="InterPro" id="IPR015946">
    <property type="entry name" value="KH_dom-like_a/b"/>
</dbReference>
<dbReference type="NCBIfam" id="TIGR00082">
    <property type="entry name" value="rbfA"/>
    <property type="match status" value="1"/>
</dbReference>
<dbReference type="InterPro" id="IPR020053">
    <property type="entry name" value="Ribosome-bd_factorA_CS"/>
</dbReference>
<organism evidence="4 5">
    <name type="scientific">Dictyobacter kobayashii</name>
    <dbReference type="NCBI Taxonomy" id="2014872"/>
    <lineage>
        <taxon>Bacteria</taxon>
        <taxon>Bacillati</taxon>
        <taxon>Chloroflexota</taxon>
        <taxon>Ktedonobacteria</taxon>
        <taxon>Ktedonobacterales</taxon>
        <taxon>Dictyobacteraceae</taxon>
        <taxon>Dictyobacter</taxon>
    </lineage>
</organism>
<accession>A0A402AMC6</accession>